<organism evidence="5">
    <name type="scientific">Hanusia phi</name>
    <dbReference type="NCBI Taxonomy" id="3032"/>
    <lineage>
        <taxon>Eukaryota</taxon>
        <taxon>Cryptophyceae</taxon>
        <taxon>Pyrenomonadales</taxon>
        <taxon>Geminigeraceae</taxon>
        <taxon>Hanusia</taxon>
    </lineage>
</organism>
<dbReference type="Gene3D" id="1.20.930.20">
    <property type="entry name" value="Adaptor protein Cbl, N-terminal domain"/>
    <property type="match status" value="1"/>
</dbReference>
<dbReference type="GO" id="GO:0007166">
    <property type="term" value="P:cell surface receptor signaling pathway"/>
    <property type="evidence" value="ECO:0007669"/>
    <property type="project" value="InterPro"/>
</dbReference>
<dbReference type="InterPro" id="IPR036770">
    <property type="entry name" value="Ankyrin_rpt-contain_sf"/>
</dbReference>
<dbReference type="Pfam" id="PF12796">
    <property type="entry name" value="Ank_2"/>
    <property type="match status" value="1"/>
</dbReference>
<dbReference type="SUPFAM" id="SSF48403">
    <property type="entry name" value="Ankyrin repeat"/>
    <property type="match status" value="1"/>
</dbReference>
<dbReference type="SUPFAM" id="SSF52540">
    <property type="entry name" value="P-loop containing nucleoside triphosphate hydrolases"/>
    <property type="match status" value="1"/>
</dbReference>
<evidence type="ECO:0000256" key="2">
    <source>
        <dbReference type="ARBA" id="ARBA00022614"/>
    </source>
</evidence>
<dbReference type="PROSITE" id="PS51450">
    <property type="entry name" value="LRR"/>
    <property type="match status" value="2"/>
</dbReference>
<dbReference type="PANTHER" id="PTHR48051:SF1">
    <property type="entry name" value="RAS SUPPRESSOR PROTEIN 1"/>
    <property type="match status" value="1"/>
</dbReference>
<dbReference type="Pfam" id="PF00023">
    <property type="entry name" value="Ank"/>
    <property type="match status" value="1"/>
</dbReference>
<dbReference type="SMART" id="SM00369">
    <property type="entry name" value="LRR_TYP"/>
    <property type="match status" value="5"/>
</dbReference>
<dbReference type="PROSITE" id="PS50088">
    <property type="entry name" value="ANK_REPEAT"/>
    <property type="match status" value="2"/>
</dbReference>
<dbReference type="PANTHER" id="PTHR48051">
    <property type="match status" value="1"/>
</dbReference>
<name>A0A7S0F4X5_9CRYP</name>
<evidence type="ECO:0000256" key="4">
    <source>
        <dbReference type="PROSITE-ProRule" id="PRU00023"/>
    </source>
</evidence>
<sequence length="1409" mass="153493">MDMLAVIVKFDRIVLHAVDHKGRSALHLAALHAHVSDAHLQCFFLLLDVGGTDMANLRDNEGWSALHAAASVGASSTCRLLLQAGVSCDPSDHDGANPLIVAARNDHTDVVALLLANKSSLAHVDFDGRNALTHAAACGRDRVVSLLLESLADPYCQDLHNGTPLQHAVKNRHLTTAALVAQGLCAVDLSDCGLHDEAWLFTLCSSCTSASSLSLASNSLDTVKASSVLQAVERSLPRLMVLDLSRNCITDGLTFPPLSNLRRLDVSDNGLALLPDGVEQLLSLVSLAGAKNKLKQLPAALGDLLRLQRLDLSCNCLSSLPCSISRLSGLVALDISHNEFDELPSSMTDLCSLQVLDCSFNRLHRLPHLPTSLVSLNLDSNKLEELNPQLGDAVHLETLSVRCNELAALPPTLVTTSIRKSRGLRLEGNPLSAIPDNMRGDADAVLGFLEDVCEGTEQVLFIRVMVMGEAAAGKTSLVRCLHDPDLSLKALLRQPRLPDTGGSTLGVEATRAETRCHALGTSVSLQFWDLAGQACYLVGHSLLMSERILPVYVMDSTSDETAAMLAASKWLDALMLALPGASSRGGQQARGQQGCSSSLQHPLAVVLIGTRVEAGGCDKAAACEKLNRLAEMLVARTKRLHGRVLSVKAVMGVSNSTRECVDARNPNGEFSFKLVLKKIAEVSIGILYTDPQYPRALVPIAYSRLRTALKDQAATPVLDISQVFLLAQKHAGITDEHKLFRALAMLQCWGVLVHLQDSSLLRGTVLQAHWCSQLVYTLFMCAHLASMKQSPTGEWDDAERALADKVDLEALRLADPAGSLILRGIVTRQAAQAMFGKLAKRADLEEIDLCLHLLEHVGILCPVLNQTFLVPSLFQNSIPPRIRTIASTSWKNRWSTQREYRFNILPHKLAGALTVLLCSAVDLRAGAASVTTWAEGLFLQKQDGSSVLVDTLPAHCTICVYTTERRRGGGGEGGVCWVDGVQEAIAKVACRFLGVSVEIWIRCPEVGCREFLPFQRLSGGRGGEWEVMSEVWQRETEEGSAICGHVPTAHSFPVTRWIHGREEEEEEEEDCQEIDSEVMHRERSASTRAAESFRGEELPLSFCSALSRPLPAHAAGGEHDFYSGAQLMAVAPIHHDGVEFGKEVSACAEEFALYMRDPMNPSQAKTENNLILQAVTACSAGALEEREVHSVLSEMIHEVEEWAPVCRAVFGVIGAILVASERGKANEIERHRIYERMINLGRSLLQIRSTFRHQPPPQMEALLRTLKSALSFIEIFDGRGWFMRALKSASDKSALESFHHAISAHCTDMSLSLQATAYRDEHLILNEVVERIAWLQALQRKVLETRTRAVQEVVDSSQCASGAQELMRKLETIASQQAAQEELLQRLLGQMPDIQQDGVSSTSPNLPAR</sequence>
<keyword evidence="4" id="KW-0040">ANK repeat</keyword>
<comment type="subcellular location">
    <subcellularLocation>
        <location evidence="1">Plastid</location>
        <location evidence="1">Chloroplast</location>
    </subcellularLocation>
</comment>
<dbReference type="SUPFAM" id="SSF52058">
    <property type="entry name" value="L domain-like"/>
    <property type="match status" value="1"/>
</dbReference>
<dbReference type="GO" id="GO:0009507">
    <property type="term" value="C:chloroplast"/>
    <property type="evidence" value="ECO:0007669"/>
    <property type="project" value="UniProtKB-SubCell"/>
</dbReference>
<protein>
    <recommendedName>
        <fullName evidence="6">Non-specific serine/threonine protein kinase</fullName>
    </recommendedName>
</protein>
<dbReference type="PROSITE" id="PS50297">
    <property type="entry name" value="ANK_REP_REGION"/>
    <property type="match status" value="1"/>
</dbReference>
<dbReference type="InterPro" id="IPR036537">
    <property type="entry name" value="Adaptor_Cbl_N_dom_sf"/>
</dbReference>
<evidence type="ECO:0000313" key="5">
    <source>
        <dbReference type="EMBL" id="CAD8500309.1"/>
    </source>
</evidence>
<reference evidence="5" key="1">
    <citation type="submission" date="2021-01" db="EMBL/GenBank/DDBJ databases">
        <authorList>
            <person name="Corre E."/>
            <person name="Pelletier E."/>
            <person name="Niang G."/>
            <person name="Scheremetjew M."/>
            <person name="Finn R."/>
            <person name="Kale V."/>
            <person name="Holt S."/>
            <person name="Cochrane G."/>
            <person name="Meng A."/>
            <person name="Brown T."/>
            <person name="Cohen L."/>
        </authorList>
    </citation>
    <scope>NUCLEOTIDE SEQUENCE</scope>
    <source>
        <strain evidence="5">CCMP325</strain>
    </source>
</reference>
<dbReference type="Gene3D" id="1.25.40.20">
    <property type="entry name" value="Ankyrin repeat-containing domain"/>
    <property type="match status" value="1"/>
</dbReference>
<dbReference type="InterPro" id="IPR059179">
    <property type="entry name" value="MLKL-like_MCAfunc"/>
</dbReference>
<keyword evidence="2" id="KW-0433">Leucine-rich repeat</keyword>
<accession>A0A7S0F4X5</accession>
<evidence type="ECO:0000256" key="1">
    <source>
        <dbReference type="ARBA" id="ARBA00004229"/>
    </source>
</evidence>
<dbReference type="EMBL" id="HBEO01028451">
    <property type="protein sequence ID" value="CAD8500309.1"/>
    <property type="molecule type" value="Transcribed_RNA"/>
</dbReference>
<dbReference type="Pfam" id="PF00560">
    <property type="entry name" value="LRR_1"/>
    <property type="match status" value="1"/>
</dbReference>
<dbReference type="Gene3D" id="3.40.50.300">
    <property type="entry name" value="P-loop containing nucleotide triphosphate hydrolases"/>
    <property type="match status" value="1"/>
</dbReference>
<feature type="repeat" description="ANK" evidence="4">
    <location>
        <begin position="94"/>
        <end position="126"/>
    </location>
</feature>
<dbReference type="Pfam" id="PF08477">
    <property type="entry name" value="Roc"/>
    <property type="match status" value="1"/>
</dbReference>
<dbReference type="InterPro" id="IPR001611">
    <property type="entry name" value="Leu-rich_rpt"/>
</dbReference>
<evidence type="ECO:0000256" key="3">
    <source>
        <dbReference type="ARBA" id="ARBA00022737"/>
    </source>
</evidence>
<evidence type="ECO:0008006" key="6">
    <source>
        <dbReference type="Google" id="ProtNLM"/>
    </source>
</evidence>
<dbReference type="InterPro" id="IPR003591">
    <property type="entry name" value="Leu-rich_rpt_typical-subtyp"/>
</dbReference>
<dbReference type="CDD" id="cd21037">
    <property type="entry name" value="MLKL_NTD"/>
    <property type="match status" value="1"/>
</dbReference>
<dbReference type="InterPro" id="IPR050216">
    <property type="entry name" value="LRR_domain-containing"/>
</dbReference>
<dbReference type="InterPro" id="IPR032675">
    <property type="entry name" value="LRR_dom_sf"/>
</dbReference>
<dbReference type="Gene3D" id="3.80.10.10">
    <property type="entry name" value="Ribonuclease Inhibitor"/>
    <property type="match status" value="2"/>
</dbReference>
<feature type="repeat" description="ANK" evidence="4">
    <location>
        <begin position="61"/>
        <end position="93"/>
    </location>
</feature>
<proteinExistence type="predicted"/>
<keyword evidence="3" id="KW-0677">Repeat</keyword>
<gene>
    <name evidence="5" type="ORF">HPHI1048_LOCUS19273</name>
</gene>
<dbReference type="SMART" id="SM00364">
    <property type="entry name" value="LRR_BAC"/>
    <property type="match status" value="6"/>
</dbReference>
<dbReference type="InterPro" id="IPR002110">
    <property type="entry name" value="Ankyrin_rpt"/>
</dbReference>
<dbReference type="InterPro" id="IPR027417">
    <property type="entry name" value="P-loop_NTPase"/>
</dbReference>
<dbReference type="SMART" id="SM00248">
    <property type="entry name" value="ANK"/>
    <property type="match status" value="5"/>
</dbReference>